<sequence length="575" mass="64736">MPGRSSALNDTTIGLLRSKSGCKTCKIRRVKCGEEKPHCVRCTSTGRKCEYDGRKPSRFSIVSTQPVLANSLSLSPNTMWRERRAFAYYFQNAASAVGGGLDVDFWRTIVPQVCRSEPAVWDAIISVSALFESPEPISDPDLTQNHRDALGWYSRSVSAVRQQIERGSVDTFVGLISCVLFICIEALQGGVDEAIQLYCQGVHLIMALRTQIASGLVTAAKAALLEDTIVPIFIRLGLIGFTFSRPQIGLLLRGVKRKPRQIFSFVSLRSAREDITRLGTEIQFFQHSCGEYLLNPDDSRIPQDLLDLQADLSVQLRDWHSAFMNLVDSLSLHGTVAMTSEDTGTIALFSAIYESLFIMLEVSASSSEVITDAFLPNFQRIVEQSRIALDASMRSDGTQPPFTFDINPGVALWFTCLRCRDPTIRRESLALMLRSPRVQGFYSCMSAVYFGERIMLLEEMNGEVMRANPETEHFSTTESLIGYQYSPSPSPSLSPRSADYVDTPSTYSIPEEARIGHFDVFQPKRGLPPDITEEVMTKWNLRRDRTFLGFWRNERDEGSDTWRMVREYIPMDMKY</sequence>
<dbReference type="OrthoDB" id="3145928at2759"/>
<dbReference type="SMART" id="SM00066">
    <property type="entry name" value="GAL4"/>
    <property type="match status" value="1"/>
</dbReference>
<dbReference type="GO" id="GO:0003677">
    <property type="term" value="F:DNA binding"/>
    <property type="evidence" value="ECO:0007669"/>
    <property type="project" value="UniProtKB-KW"/>
</dbReference>
<proteinExistence type="predicted"/>
<evidence type="ECO:0000256" key="1">
    <source>
        <dbReference type="ARBA" id="ARBA00022723"/>
    </source>
</evidence>
<dbReference type="PANTHER" id="PTHR36206">
    <property type="entry name" value="ASPERCRYPTIN BIOSYNTHESIS CLUSTER-SPECIFIC TRANSCRIPTION REGULATOR ATNN-RELATED"/>
    <property type="match status" value="1"/>
</dbReference>
<name>A0A1Q5SS58_9EURO</name>
<dbReference type="SUPFAM" id="SSF57701">
    <property type="entry name" value="Zn2/Cys6 DNA-binding domain"/>
    <property type="match status" value="1"/>
</dbReference>
<evidence type="ECO:0000313" key="8">
    <source>
        <dbReference type="EMBL" id="OKO90847.1"/>
    </source>
</evidence>
<comment type="caution">
    <text evidence="8">The sequence shown here is derived from an EMBL/GenBank/DDBJ whole genome shotgun (WGS) entry which is preliminary data.</text>
</comment>
<evidence type="ECO:0000256" key="2">
    <source>
        <dbReference type="ARBA" id="ARBA00022833"/>
    </source>
</evidence>
<feature type="domain" description="Zn(2)-C6 fungal-type" evidence="7">
    <location>
        <begin position="21"/>
        <end position="51"/>
    </location>
</feature>
<keyword evidence="6" id="KW-0539">Nucleus</keyword>
<dbReference type="InterPro" id="IPR052360">
    <property type="entry name" value="Transcr_Regulatory_Proteins"/>
</dbReference>
<keyword evidence="4" id="KW-0238">DNA-binding</keyword>
<evidence type="ECO:0000313" key="9">
    <source>
        <dbReference type="Proteomes" id="UP000186955"/>
    </source>
</evidence>
<reference evidence="8 9" key="1">
    <citation type="submission" date="2016-10" db="EMBL/GenBank/DDBJ databases">
        <title>Genome sequence of the ascomycete fungus Penicillium subrubescens.</title>
        <authorList>
            <person name="De Vries R.P."/>
            <person name="Peng M."/>
            <person name="Dilokpimol A."/>
            <person name="Hilden K."/>
            <person name="Makela M.R."/>
            <person name="Grigoriev I."/>
            <person name="Riley R."/>
            <person name="Granchi Z."/>
        </authorList>
    </citation>
    <scope>NUCLEOTIDE SEQUENCE [LARGE SCALE GENOMIC DNA]</scope>
    <source>
        <strain evidence="8 9">CBS 132785</strain>
    </source>
</reference>
<evidence type="ECO:0000256" key="5">
    <source>
        <dbReference type="ARBA" id="ARBA00023163"/>
    </source>
</evidence>
<dbReference type="Pfam" id="PF00172">
    <property type="entry name" value="Zn_clus"/>
    <property type="match status" value="1"/>
</dbReference>
<dbReference type="CDD" id="cd00067">
    <property type="entry name" value="GAL4"/>
    <property type="match status" value="1"/>
</dbReference>
<organism evidence="8 9">
    <name type="scientific">Penicillium subrubescens</name>
    <dbReference type="NCBI Taxonomy" id="1316194"/>
    <lineage>
        <taxon>Eukaryota</taxon>
        <taxon>Fungi</taxon>
        <taxon>Dikarya</taxon>
        <taxon>Ascomycota</taxon>
        <taxon>Pezizomycotina</taxon>
        <taxon>Eurotiomycetes</taxon>
        <taxon>Eurotiomycetidae</taxon>
        <taxon>Eurotiales</taxon>
        <taxon>Aspergillaceae</taxon>
        <taxon>Penicillium</taxon>
    </lineage>
</organism>
<gene>
    <name evidence="8" type="ORF">PENSUB_13148</name>
</gene>
<evidence type="ECO:0000256" key="3">
    <source>
        <dbReference type="ARBA" id="ARBA00023015"/>
    </source>
</evidence>
<dbReference type="EMBL" id="MNBE01000756">
    <property type="protein sequence ID" value="OKO90847.1"/>
    <property type="molecule type" value="Genomic_DNA"/>
</dbReference>
<keyword evidence="9" id="KW-1185">Reference proteome</keyword>
<keyword evidence="2" id="KW-0862">Zinc</keyword>
<evidence type="ECO:0000259" key="7">
    <source>
        <dbReference type="PROSITE" id="PS50048"/>
    </source>
</evidence>
<keyword evidence="5" id="KW-0804">Transcription</keyword>
<dbReference type="Proteomes" id="UP000186955">
    <property type="component" value="Unassembled WGS sequence"/>
</dbReference>
<dbReference type="InterPro" id="IPR036864">
    <property type="entry name" value="Zn2-C6_fun-type_DNA-bd_sf"/>
</dbReference>
<dbReference type="Gene3D" id="4.10.240.10">
    <property type="entry name" value="Zn(2)-C6 fungal-type DNA-binding domain"/>
    <property type="match status" value="1"/>
</dbReference>
<dbReference type="PROSITE" id="PS00463">
    <property type="entry name" value="ZN2_CY6_FUNGAL_1"/>
    <property type="match status" value="1"/>
</dbReference>
<keyword evidence="3" id="KW-0805">Transcription regulation</keyword>
<dbReference type="PROSITE" id="PS50048">
    <property type="entry name" value="ZN2_CY6_FUNGAL_2"/>
    <property type="match status" value="1"/>
</dbReference>
<dbReference type="InterPro" id="IPR001138">
    <property type="entry name" value="Zn2Cys6_DnaBD"/>
</dbReference>
<evidence type="ECO:0000256" key="6">
    <source>
        <dbReference type="ARBA" id="ARBA00023242"/>
    </source>
</evidence>
<dbReference type="PANTHER" id="PTHR36206:SF14">
    <property type="entry name" value="ZN(2)-C6 FUNGAL-TYPE DOMAIN-CONTAINING PROTEIN-RELATED"/>
    <property type="match status" value="1"/>
</dbReference>
<accession>A0A1Q5SS58</accession>
<protein>
    <recommendedName>
        <fullName evidence="7">Zn(2)-C6 fungal-type domain-containing protein</fullName>
    </recommendedName>
</protein>
<dbReference type="STRING" id="1316194.A0A1Q5SS58"/>
<dbReference type="GO" id="GO:0008270">
    <property type="term" value="F:zinc ion binding"/>
    <property type="evidence" value="ECO:0007669"/>
    <property type="project" value="InterPro"/>
</dbReference>
<evidence type="ECO:0000256" key="4">
    <source>
        <dbReference type="ARBA" id="ARBA00023125"/>
    </source>
</evidence>
<dbReference type="AlphaFoldDB" id="A0A1Q5SS58"/>
<dbReference type="GO" id="GO:0000981">
    <property type="term" value="F:DNA-binding transcription factor activity, RNA polymerase II-specific"/>
    <property type="evidence" value="ECO:0007669"/>
    <property type="project" value="InterPro"/>
</dbReference>
<keyword evidence="1" id="KW-0479">Metal-binding</keyword>